<feature type="transmembrane region" description="Helical" evidence="1">
    <location>
        <begin position="39"/>
        <end position="60"/>
    </location>
</feature>
<dbReference type="InterPro" id="IPR025250">
    <property type="entry name" value="DUF4199"/>
</dbReference>
<dbReference type="AlphaFoldDB" id="A0A1T4RT02"/>
<protein>
    <recommendedName>
        <fullName evidence="4">DUF4199 domain-containing protein</fullName>
    </recommendedName>
</protein>
<organism evidence="2 3">
    <name type="scientific">Chitinophaga eiseniae</name>
    <dbReference type="NCBI Taxonomy" id="634771"/>
    <lineage>
        <taxon>Bacteria</taxon>
        <taxon>Pseudomonadati</taxon>
        <taxon>Bacteroidota</taxon>
        <taxon>Chitinophagia</taxon>
        <taxon>Chitinophagales</taxon>
        <taxon>Chitinophagaceae</taxon>
        <taxon>Chitinophaga</taxon>
    </lineage>
</organism>
<dbReference type="Pfam" id="PF13858">
    <property type="entry name" value="DUF4199"/>
    <property type="match status" value="1"/>
</dbReference>
<gene>
    <name evidence="2" type="ORF">SAMN04488128_1021460</name>
</gene>
<name>A0A1T4RT02_9BACT</name>
<sequence length="171" mass="18897">MQQSSQVSVKLSPVYGIIIAVICMALTVIFYVTNQYGTLWTGFCTSLVFFLGVMLSIVHYNGRHHNQTSMMSSFAMGFRTTLLATFLVAVFSLVFHFLVVSGEGHYMVQQENGAGATVVSNHNTEQQKFWIMFLGNVLFANIAMGALAAVLAALVFKANQKTTRNRPEQNV</sequence>
<evidence type="ECO:0000256" key="1">
    <source>
        <dbReference type="SAM" id="Phobius"/>
    </source>
</evidence>
<evidence type="ECO:0000313" key="2">
    <source>
        <dbReference type="EMBL" id="SKA19027.1"/>
    </source>
</evidence>
<evidence type="ECO:0000313" key="3">
    <source>
        <dbReference type="Proteomes" id="UP000190367"/>
    </source>
</evidence>
<proteinExistence type="predicted"/>
<keyword evidence="1" id="KW-1133">Transmembrane helix</keyword>
<keyword evidence="3" id="KW-1185">Reference proteome</keyword>
<dbReference type="Gene3D" id="1.10.1760.20">
    <property type="match status" value="1"/>
</dbReference>
<feature type="transmembrane region" description="Helical" evidence="1">
    <location>
        <begin position="81"/>
        <end position="99"/>
    </location>
</feature>
<accession>A0A1T4RT02</accession>
<evidence type="ECO:0008006" key="4">
    <source>
        <dbReference type="Google" id="ProtNLM"/>
    </source>
</evidence>
<keyword evidence="1" id="KW-0812">Transmembrane</keyword>
<dbReference type="Proteomes" id="UP000190367">
    <property type="component" value="Unassembled WGS sequence"/>
</dbReference>
<dbReference type="RefSeq" id="WP_078669920.1">
    <property type="nucleotide sequence ID" value="NZ_FUWZ01000002.1"/>
</dbReference>
<reference evidence="3" key="1">
    <citation type="submission" date="2017-02" db="EMBL/GenBank/DDBJ databases">
        <authorList>
            <person name="Varghese N."/>
            <person name="Submissions S."/>
        </authorList>
    </citation>
    <scope>NUCLEOTIDE SEQUENCE [LARGE SCALE GENOMIC DNA]</scope>
    <source>
        <strain evidence="3">DSM 22224</strain>
    </source>
</reference>
<dbReference type="EMBL" id="FUWZ01000002">
    <property type="protein sequence ID" value="SKA19027.1"/>
    <property type="molecule type" value="Genomic_DNA"/>
</dbReference>
<feature type="transmembrane region" description="Helical" evidence="1">
    <location>
        <begin position="12"/>
        <end position="33"/>
    </location>
</feature>
<dbReference type="OrthoDB" id="668002at2"/>
<dbReference type="STRING" id="634771.SAMN04488128_1021460"/>
<feature type="transmembrane region" description="Helical" evidence="1">
    <location>
        <begin position="129"/>
        <end position="156"/>
    </location>
</feature>
<keyword evidence="1" id="KW-0472">Membrane</keyword>